<gene>
    <name evidence="1" type="ORF">SAMEA3710514_04389</name>
</gene>
<evidence type="ECO:0000313" key="1">
    <source>
        <dbReference type="EMBL" id="SVH91235.1"/>
    </source>
</evidence>
<evidence type="ECO:0000313" key="2">
    <source>
        <dbReference type="Proteomes" id="UP000260191"/>
    </source>
</evidence>
<dbReference type="AlphaFoldDB" id="A0A658Z2Q3"/>
<proteinExistence type="predicted"/>
<dbReference type="EMBL" id="UIPR01000102">
    <property type="protein sequence ID" value="SVH91235.1"/>
    <property type="molecule type" value="Genomic_DNA"/>
</dbReference>
<protein>
    <submittedName>
        <fullName evidence="1">Periplasmic chaperone of fimbral assembly machinery</fullName>
    </submittedName>
</protein>
<organism evidence="1 2">
    <name type="scientific">Shigella flexneri</name>
    <dbReference type="NCBI Taxonomy" id="623"/>
    <lineage>
        <taxon>Bacteria</taxon>
        <taxon>Pseudomonadati</taxon>
        <taxon>Pseudomonadota</taxon>
        <taxon>Gammaproteobacteria</taxon>
        <taxon>Enterobacterales</taxon>
        <taxon>Enterobacteriaceae</taxon>
        <taxon>Shigella</taxon>
    </lineage>
</organism>
<reference evidence="1 2" key="1">
    <citation type="submission" date="2018-06" db="EMBL/GenBank/DDBJ databases">
        <authorList>
            <consortium name="Pathogen Informatics"/>
            <person name="Doyle S."/>
        </authorList>
    </citation>
    <scope>NUCLEOTIDE SEQUENCE [LARGE SCALE GENOMIC DNA]</scope>
    <source>
        <strain evidence="1 2">4028STDY6275000</strain>
    </source>
</reference>
<name>A0A658Z2Q3_SHIFL</name>
<accession>A0A658Z2Q3</accession>
<dbReference type="Proteomes" id="UP000260191">
    <property type="component" value="Unassembled WGS sequence"/>
</dbReference>
<sequence length="36" mass="4138">MSNDFTQAQEPPWHYGFLNLMRRVDVQLCTVPAGNT</sequence>